<dbReference type="InterPro" id="IPR027849">
    <property type="entry name" value="DUF4434"/>
</dbReference>
<evidence type="ECO:0000313" key="3">
    <source>
        <dbReference type="Proteomes" id="UP000254968"/>
    </source>
</evidence>
<keyword evidence="3" id="KW-1185">Reference proteome</keyword>
<dbReference type="SUPFAM" id="SSF51445">
    <property type="entry name" value="(Trans)glycosidases"/>
    <property type="match status" value="1"/>
</dbReference>
<gene>
    <name evidence="2" type="ORF">NCTC13315_01778</name>
</gene>
<dbReference type="EMBL" id="UGNV01000001">
    <property type="protein sequence ID" value="STX29240.1"/>
    <property type="molecule type" value="Genomic_DNA"/>
</dbReference>
<dbReference type="OrthoDB" id="7344472at2"/>
<dbReference type="AlphaFoldDB" id="A0A378I3A2"/>
<dbReference type="InterPro" id="IPR017853">
    <property type="entry name" value="GH"/>
</dbReference>
<feature type="domain" description="DUF4434" evidence="1">
    <location>
        <begin position="19"/>
        <end position="300"/>
    </location>
</feature>
<accession>A0A378I3A2</accession>
<dbReference type="Gene3D" id="3.20.20.80">
    <property type="entry name" value="Glycosidases"/>
    <property type="match status" value="1"/>
</dbReference>
<sequence>MSAEKILLAECPISQVNTSFLQLYNDQKDRPSAVWESLFKEAHNLGINHIIIQWSSYDESAFYPVINQPFNSLLFTVIKAAQKEHLTITMGLNYNRQFWQALSGSDAELNAYLEQHYQQQQTTMPYLMNLINTADPEGNTVAGWYIAEEIDDLNWQNDKRRNLLKNYLSQLTQLLKSQRPNWPISLSTYATGQVDPKQVAALYKFLFTNTTIDNFLFQDSIGTQNLTLSTLEDYLKIITAAHEGSDKQFAVIVELFIEDSKQNVFLSAPPDLVLPQLKIANKYSTTNPVVFSFFPYVLPSETMDNAALYNFWRQETQRCKSLWHFIFAKVKSLPFFINQD</sequence>
<evidence type="ECO:0000259" key="1">
    <source>
        <dbReference type="Pfam" id="PF14488"/>
    </source>
</evidence>
<protein>
    <recommendedName>
        <fullName evidence="1">DUF4434 domain-containing protein</fullName>
    </recommendedName>
</protein>
<evidence type="ECO:0000313" key="2">
    <source>
        <dbReference type="EMBL" id="STX29240.1"/>
    </source>
</evidence>
<proteinExistence type="predicted"/>
<name>A0A378I3A2_9GAMM</name>
<reference evidence="2 3" key="1">
    <citation type="submission" date="2018-06" db="EMBL/GenBank/DDBJ databases">
        <authorList>
            <consortium name="Pathogen Informatics"/>
            <person name="Doyle S."/>
        </authorList>
    </citation>
    <scope>NUCLEOTIDE SEQUENCE [LARGE SCALE GENOMIC DNA]</scope>
    <source>
        <strain evidence="2 3">NCTC13315</strain>
    </source>
</reference>
<organism evidence="2 3">
    <name type="scientific">Legionella beliardensis</name>
    <dbReference type="NCBI Taxonomy" id="91822"/>
    <lineage>
        <taxon>Bacteria</taxon>
        <taxon>Pseudomonadati</taxon>
        <taxon>Pseudomonadota</taxon>
        <taxon>Gammaproteobacteria</taxon>
        <taxon>Legionellales</taxon>
        <taxon>Legionellaceae</taxon>
        <taxon>Legionella</taxon>
    </lineage>
</organism>
<dbReference type="Proteomes" id="UP000254968">
    <property type="component" value="Unassembled WGS sequence"/>
</dbReference>
<dbReference type="Pfam" id="PF14488">
    <property type="entry name" value="DUF4434"/>
    <property type="match status" value="1"/>
</dbReference>